<feature type="region of interest" description="Disordered" evidence="3">
    <location>
        <begin position="75"/>
        <end position="111"/>
    </location>
</feature>
<dbReference type="InterPro" id="IPR006594">
    <property type="entry name" value="LisH"/>
</dbReference>
<dbReference type="PANTHER" id="PTHR12610:SF12">
    <property type="entry name" value="SEQUENCE-SPECIFIC SINGLE-STRANDED DNA-BINDING PROTEIN, ISOFORM D"/>
    <property type="match status" value="1"/>
</dbReference>
<name>C6H3R2_AJECH</name>
<feature type="compositionally biased region" description="Polar residues" evidence="3">
    <location>
        <begin position="216"/>
        <end position="236"/>
    </location>
</feature>
<evidence type="ECO:0000313" key="5">
    <source>
        <dbReference type="Proteomes" id="UP000002624"/>
    </source>
</evidence>
<dbReference type="PANTHER" id="PTHR12610">
    <property type="entry name" value="SINGLE STRANDED DNA BINDING PROTEIN"/>
    <property type="match status" value="1"/>
</dbReference>
<dbReference type="GO" id="GO:0005634">
    <property type="term" value="C:nucleus"/>
    <property type="evidence" value="ECO:0007669"/>
    <property type="project" value="UniProtKB-SubCell"/>
</dbReference>
<organism evidence="4 5">
    <name type="scientific">Ajellomyces capsulatus (strain H143)</name>
    <name type="common">Darling's disease fungus</name>
    <name type="synonym">Histoplasma capsulatum</name>
    <dbReference type="NCBI Taxonomy" id="544712"/>
    <lineage>
        <taxon>Eukaryota</taxon>
        <taxon>Fungi</taxon>
        <taxon>Dikarya</taxon>
        <taxon>Ascomycota</taxon>
        <taxon>Pezizomycotina</taxon>
        <taxon>Eurotiomycetes</taxon>
        <taxon>Eurotiomycetidae</taxon>
        <taxon>Onygenales</taxon>
        <taxon>Ajellomycetaceae</taxon>
        <taxon>Histoplasma</taxon>
    </lineage>
</organism>
<dbReference type="STRING" id="544712.C6H3R2"/>
<comment type="subcellular location">
    <subcellularLocation>
        <location evidence="1">Nucleus</location>
    </subcellularLocation>
</comment>
<dbReference type="Proteomes" id="UP000002624">
    <property type="component" value="Unassembled WGS sequence"/>
</dbReference>
<dbReference type="EMBL" id="GG692419">
    <property type="protein sequence ID" value="EER44494.1"/>
    <property type="molecule type" value="Genomic_DNA"/>
</dbReference>
<evidence type="ECO:0000313" key="4">
    <source>
        <dbReference type="EMBL" id="EER44494.1"/>
    </source>
</evidence>
<evidence type="ECO:0000256" key="1">
    <source>
        <dbReference type="ARBA" id="ARBA00004123"/>
    </source>
</evidence>
<sequence>MNQMNVAGMNPGAGGPVGGIPMMNNGSTAPRSDPNGQNLQGDNVMQLNTYIYDYFLKRGYHECARALIQDESFTMSTSPASKSTPSHRRDGEMNGVDGDAMATDSKDDVNKPRIPDDFPRPNIPPGPGGADVQQTPFLLDWFNLFWDIFLAQRKRSKNPDAMHYVQQTQQLLRMQNQQMMRQSQIMPGQYNIRGARGGMIPANIQKTILQNPNMYDTPTNGAAAEKSTNAPSSNATRAFRNGNEWSSTTVAVFC</sequence>
<dbReference type="AlphaFoldDB" id="C6H3R2"/>
<dbReference type="HOGENOM" id="CLU_1094019_0_0_1"/>
<dbReference type="GO" id="GO:0045944">
    <property type="term" value="P:positive regulation of transcription by RNA polymerase II"/>
    <property type="evidence" value="ECO:0007669"/>
    <property type="project" value="TreeGrafter"/>
</dbReference>
<gene>
    <name evidence="4" type="ORF">HCDG_00073</name>
</gene>
<accession>C6H3R2</accession>
<keyword evidence="2" id="KW-0539">Nucleus</keyword>
<reference evidence="5" key="1">
    <citation type="submission" date="2009-05" db="EMBL/GenBank/DDBJ databases">
        <title>The genome sequence of Ajellomyces capsulatus strain H143.</title>
        <authorList>
            <person name="Champion M."/>
            <person name="Cuomo C.A."/>
            <person name="Ma L.-J."/>
            <person name="Henn M.R."/>
            <person name="Sil A."/>
            <person name="Goldman B."/>
            <person name="Young S.K."/>
            <person name="Kodira C.D."/>
            <person name="Zeng Q."/>
            <person name="Koehrsen M."/>
            <person name="Alvarado L."/>
            <person name="Berlin A.M."/>
            <person name="Borenstein D."/>
            <person name="Chen Z."/>
            <person name="Engels R."/>
            <person name="Freedman E."/>
            <person name="Gellesch M."/>
            <person name="Goldberg J."/>
            <person name="Griggs A."/>
            <person name="Gujja S."/>
            <person name="Heiman D.I."/>
            <person name="Hepburn T.A."/>
            <person name="Howarth C."/>
            <person name="Jen D."/>
            <person name="Larson L."/>
            <person name="Lewis B."/>
            <person name="Mehta T."/>
            <person name="Park D."/>
            <person name="Pearson M."/>
            <person name="Roberts A."/>
            <person name="Saif S."/>
            <person name="Shea T.D."/>
            <person name="Shenoy N."/>
            <person name="Sisk P."/>
            <person name="Stolte C."/>
            <person name="Sykes S."/>
            <person name="Walk T."/>
            <person name="White J."/>
            <person name="Yandava C."/>
            <person name="Klein B."/>
            <person name="McEwen J.G."/>
            <person name="Puccia R."/>
            <person name="Goldman G.H."/>
            <person name="Felipe M.S."/>
            <person name="Nino-Vega G."/>
            <person name="San-Blas G."/>
            <person name="Taylor J.W."/>
            <person name="Mendoza L."/>
            <person name="Galagan J.E."/>
            <person name="Nusbaum C."/>
            <person name="Birren B.W."/>
        </authorList>
    </citation>
    <scope>NUCLEOTIDE SEQUENCE [LARGE SCALE GENOMIC DNA]</scope>
    <source>
        <strain evidence="5">H143</strain>
    </source>
</reference>
<feature type="compositionally biased region" description="Polar residues" evidence="3">
    <location>
        <begin position="75"/>
        <end position="84"/>
    </location>
</feature>
<feature type="region of interest" description="Disordered" evidence="3">
    <location>
        <begin position="216"/>
        <end position="239"/>
    </location>
</feature>
<dbReference type="eggNOG" id="ENOG502R28W">
    <property type="taxonomic scope" value="Eukaryota"/>
</dbReference>
<proteinExistence type="predicted"/>
<evidence type="ECO:0000256" key="3">
    <source>
        <dbReference type="SAM" id="MobiDB-lite"/>
    </source>
</evidence>
<dbReference type="OrthoDB" id="5600002at2759"/>
<evidence type="ECO:0000256" key="2">
    <source>
        <dbReference type="ARBA" id="ARBA00023242"/>
    </source>
</evidence>
<dbReference type="PROSITE" id="PS50896">
    <property type="entry name" value="LISH"/>
    <property type="match status" value="1"/>
</dbReference>
<dbReference type="VEuPathDB" id="FungiDB:HCDG_00073"/>
<feature type="region of interest" description="Disordered" evidence="3">
    <location>
        <begin position="1"/>
        <end position="39"/>
    </location>
</feature>
<protein>
    <submittedName>
        <fullName evidence="4">Uncharacterized protein</fullName>
    </submittedName>
</protein>
<dbReference type="Pfam" id="PF08513">
    <property type="entry name" value="LisH"/>
    <property type="match status" value="1"/>
</dbReference>
<feature type="compositionally biased region" description="Polar residues" evidence="3">
    <location>
        <begin position="24"/>
        <end position="39"/>
    </location>
</feature>
<feature type="compositionally biased region" description="Low complexity" evidence="3">
    <location>
        <begin position="1"/>
        <end position="10"/>
    </location>
</feature>